<dbReference type="Gene3D" id="2.120.10.60">
    <property type="entry name" value="Tricorn protease N-terminal domain"/>
    <property type="match status" value="1"/>
</dbReference>
<dbReference type="PANTHER" id="PTHR43253:SF1">
    <property type="entry name" value="TRICORN PROTEASE HOMOLOG 2-RELATED"/>
    <property type="match status" value="1"/>
</dbReference>
<dbReference type="Gene3D" id="3.30.750.44">
    <property type="match status" value="1"/>
</dbReference>
<feature type="chain" id="PRO_5047194416" description="Tricorn protease homolog" evidence="8">
    <location>
        <begin position="21"/>
        <end position="1099"/>
    </location>
</feature>
<keyword evidence="8" id="KW-0732">Signal</keyword>
<dbReference type="Gene3D" id="2.130.10.10">
    <property type="entry name" value="YVTN repeat-like/Quinoprotein amine dehydrogenase"/>
    <property type="match status" value="1"/>
</dbReference>
<accession>A0ABY6H2Y8</accession>
<comment type="subcellular location">
    <subcellularLocation>
        <location evidence="1 7">Cytoplasm</location>
    </subcellularLocation>
</comment>
<comment type="similarity">
    <text evidence="2 7">Belongs to the peptidase S41B family.</text>
</comment>
<dbReference type="PIRSF" id="PIRSF036421">
    <property type="entry name" value="Tricorn_protease"/>
    <property type="match status" value="1"/>
</dbReference>
<dbReference type="Proteomes" id="UP001163255">
    <property type="component" value="Chromosome"/>
</dbReference>
<dbReference type="Gene3D" id="2.30.42.10">
    <property type="match status" value="1"/>
</dbReference>
<evidence type="ECO:0000313" key="11">
    <source>
        <dbReference type="Proteomes" id="UP001163255"/>
    </source>
</evidence>
<evidence type="ECO:0000313" key="10">
    <source>
        <dbReference type="EMBL" id="UYM18616.1"/>
    </source>
</evidence>
<dbReference type="SUPFAM" id="SSF50156">
    <property type="entry name" value="PDZ domain-like"/>
    <property type="match status" value="1"/>
</dbReference>
<dbReference type="InterPro" id="IPR028204">
    <property type="entry name" value="Tricorn_C1"/>
</dbReference>
<dbReference type="Gene3D" id="3.90.226.10">
    <property type="entry name" value="2-enoyl-CoA Hydratase, Chain A, domain 1"/>
    <property type="match status" value="1"/>
</dbReference>
<dbReference type="InterPro" id="IPR015943">
    <property type="entry name" value="WD40/YVTN_repeat-like_dom_sf"/>
</dbReference>
<dbReference type="CDD" id="cd07562">
    <property type="entry name" value="Peptidase_S41_TRI"/>
    <property type="match status" value="1"/>
</dbReference>
<protein>
    <recommendedName>
        <fullName evidence="7">Tricorn protease homolog</fullName>
        <ecNumber evidence="7">3.4.21.-</ecNumber>
    </recommendedName>
</protein>
<evidence type="ECO:0000256" key="6">
    <source>
        <dbReference type="ARBA" id="ARBA00022825"/>
    </source>
</evidence>
<dbReference type="EC" id="3.4.21.-" evidence="7"/>
<dbReference type="InterPro" id="IPR036034">
    <property type="entry name" value="PDZ_sf"/>
</dbReference>
<sequence>MRFLSFLVAASFFFSVSLHASDEGANNEGYYRYPSIHQDTVIFSAEGDLWKTTLAGGTATRLTTNHGREILPVISPDGQQVVFLAEYDGPDNLYIMPMSGGLPRRLTWSEGQVIPRGWVNHQQILYATNERTVFGENFQLVTLNTETRERNWIPLAQAFEGIFGASPTNTMTLFFTRLSGPLHNIRHYQGGTAQNIWKYVEGKEATPLTKDFPGTSRHPLFWNQRVYFVSDRDGSGNLWSMDVDGQNLIQHTFHKGLDIEYPAQDDGQFVYQLGPDLYALDLKQTDARPEKIQIALTSDFEQRRPHWLPWPAAYLSSYDLSPDSSQLALSARGQITLLPVKDGRTVTVPNPGKGVFFESAQYLPRSPHLLGLASEGIYQSFWLLPADGSQQAVKIHQTDKTVVNDPVISPDNEFFVWTDSDATVWLTHIQSGVTETIRQFEPRDIYPGQFSWSPDSQWLTFSSPASNRKKQIYLFSLSDNRLTAITSDRTDSDFPVWSPNGKWLMFISERFFHSRVKNPFGSNQPEPYSDTNRGLFMYAMDPEVIWPFEPENEVLQQKVARLMKKEQKQAKTSEEKQPQRITVQLDGLRDRLYQIPVPPGNYYGLDLANGYLFWGEPNSENTFTLYSLEVSNAPDNEPFIVASGLTGYQPSKSGEQILIHGDNDEFALIPVGVAESNIDINPLSLKQWRVYVSPQDEWRQLLFNVWSLLGNQFADRSMNGTDWPAQLDTHLQMLNRVTNRSDLNHLIGSMISQLGVLHLELGGGDLRFNDKWSVESSLGAIFSQEDKGLLIDQIYQTDPDFPLKRSPLARPGIRIEEGDSITAINHLPLDHQQPIEERLTFRENQQVLLTVKKPGIPDPIEQIVWPILPQESARLRYDSWRYDRQQRTEHQGQGKLGYVHLRGMEPDNFEQWVQQYYPIFKRGGLILDLRNNSGGNIDSWITSRLQREAITFNSYMGSTMDWNMPYAFRGHIVVLVNEHTASDAEELAENLRELGLATIIGSRTWGGRIWMFLSELMDQGFVSVPFIAGYRTNGRWLTENWGVEPDIQIDNLPHSTFNGSDAQLDKAIQFLLEKLEKEPVKTPSRPDFPIARPKYNRGL</sequence>
<evidence type="ECO:0000256" key="2">
    <source>
        <dbReference type="ARBA" id="ARBA00008524"/>
    </source>
</evidence>
<keyword evidence="11" id="KW-1185">Reference proteome</keyword>
<keyword evidence="6 7" id="KW-0720">Serine protease</keyword>
<proteinExistence type="inferred from homology"/>
<evidence type="ECO:0000256" key="4">
    <source>
        <dbReference type="ARBA" id="ARBA00022670"/>
    </source>
</evidence>
<evidence type="ECO:0000256" key="5">
    <source>
        <dbReference type="ARBA" id="ARBA00022801"/>
    </source>
</evidence>
<dbReference type="EMBL" id="CP103300">
    <property type="protein sequence ID" value="UYM18616.1"/>
    <property type="molecule type" value="Genomic_DNA"/>
</dbReference>
<comment type="function">
    <text evidence="7">Degrades oligopeptides.</text>
</comment>
<keyword evidence="3 7" id="KW-0963">Cytoplasm</keyword>
<gene>
    <name evidence="10" type="ORF">NX720_12180</name>
</gene>
<dbReference type="Pfam" id="PF26550">
    <property type="entry name" value="Tricorn_2nd"/>
    <property type="match status" value="1"/>
</dbReference>
<dbReference type="Pfam" id="PF14684">
    <property type="entry name" value="Tricorn_C1"/>
    <property type="match status" value="1"/>
</dbReference>
<dbReference type="InterPro" id="IPR029045">
    <property type="entry name" value="ClpP/crotonase-like_dom_sf"/>
</dbReference>
<reference evidence="10" key="1">
    <citation type="submission" date="2022-10" db="EMBL/GenBank/DDBJ databases">
        <title>Completed Genome Sequence of two octocoral isolated bacterium, Endozoicomonas euniceicola EF212T and Endozoicomonas gorgoniicola PS125T.</title>
        <authorList>
            <person name="Chiou Y.-J."/>
            <person name="Chen Y.-H."/>
        </authorList>
    </citation>
    <scope>NUCLEOTIDE SEQUENCE</scope>
    <source>
        <strain evidence="10">EF212</strain>
    </source>
</reference>
<feature type="signal peptide" evidence="8">
    <location>
        <begin position="1"/>
        <end position="20"/>
    </location>
</feature>
<dbReference type="InterPro" id="IPR005151">
    <property type="entry name" value="Tail-specific_protease"/>
</dbReference>
<dbReference type="Pfam" id="PF14685">
    <property type="entry name" value="PDZ_Tricorn"/>
    <property type="match status" value="1"/>
</dbReference>
<keyword evidence="5 7" id="KW-0378">Hydrolase</keyword>
<evidence type="ECO:0000256" key="1">
    <source>
        <dbReference type="ARBA" id="ARBA00004496"/>
    </source>
</evidence>
<dbReference type="InterPro" id="IPR012393">
    <property type="entry name" value="Tricorn_protease"/>
</dbReference>
<dbReference type="InterPro" id="IPR029414">
    <property type="entry name" value="Tricorn_PDZ"/>
</dbReference>
<feature type="domain" description="Tail specific protease" evidence="9">
    <location>
        <begin position="844"/>
        <end position="1050"/>
    </location>
</feature>
<dbReference type="SUPFAM" id="SSF82171">
    <property type="entry name" value="DPP6 N-terminal domain-like"/>
    <property type="match status" value="1"/>
</dbReference>
<dbReference type="SUPFAM" id="SSF52096">
    <property type="entry name" value="ClpP/crotonase"/>
    <property type="match status" value="1"/>
</dbReference>
<keyword evidence="4 7" id="KW-0645">Protease</keyword>
<dbReference type="SUPFAM" id="SSF69304">
    <property type="entry name" value="Tricorn protease N-terminal domain"/>
    <property type="match status" value="1"/>
</dbReference>
<dbReference type="PANTHER" id="PTHR43253">
    <property type="entry name" value="TRICORN PROTEASE HOMOLOG 2-RELATED"/>
    <property type="match status" value="1"/>
</dbReference>
<evidence type="ECO:0000256" key="7">
    <source>
        <dbReference type="PIRNR" id="PIRNR036421"/>
    </source>
</evidence>
<name>A0ABY6H2Y8_9GAMM</name>
<dbReference type="SMART" id="SM00245">
    <property type="entry name" value="TSPc"/>
    <property type="match status" value="1"/>
</dbReference>
<evidence type="ECO:0000259" key="9">
    <source>
        <dbReference type="SMART" id="SM00245"/>
    </source>
</evidence>
<dbReference type="Pfam" id="PF03572">
    <property type="entry name" value="Peptidase_S41"/>
    <property type="match status" value="1"/>
</dbReference>
<dbReference type="RefSeq" id="WP_262601371.1">
    <property type="nucleotide sequence ID" value="NZ_CP103300.1"/>
</dbReference>
<evidence type="ECO:0000256" key="8">
    <source>
        <dbReference type="SAM" id="SignalP"/>
    </source>
</evidence>
<evidence type="ECO:0000256" key="3">
    <source>
        <dbReference type="ARBA" id="ARBA00022490"/>
    </source>
</evidence>
<dbReference type="Pfam" id="PF26549">
    <property type="entry name" value="Tricorn_N"/>
    <property type="match status" value="1"/>
</dbReference>
<organism evidence="10 11">
    <name type="scientific">Endozoicomonas euniceicola</name>
    <dbReference type="NCBI Taxonomy" id="1234143"/>
    <lineage>
        <taxon>Bacteria</taxon>
        <taxon>Pseudomonadati</taxon>
        <taxon>Pseudomonadota</taxon>
        <taxon>Gammaproteobacteria</taxon>
        <taxon>Oceanospirillales</taxon>
        <taxon>Endozoicomonadaceae</taxon>
        <taxon>Endozoicomonas</taxon>
    </lineage>
</organism>